<reference evidence="1 2" key="1">
    <citation type="submission" date="2018-10" db="EMBL/GenBank/DDBJ databases">
        <title>Genotypes and phenotypes of Enterococci isolated from broiler chickens.</title>
        <authorList>
            <person name="Muhammad A.R."/>
            <person name="Diarra M.S."/>
        </authorList>
    </citation>
    <scope>NUCLEOTIDE SEQUENCE [LARGE SCALE GENOMIC DNA]</scope>
    <source>
        <strain evidence="1 2">LIT2 A36'</strain>
    </source>
</reference>
<evidence type="ECO:0000313" key="2">
    <source>
        <dbReference type="Proteomes" id="UP000281488"/>
    </source>
</evidence>
<proteinExistence type="predicted"/>
<name>A0ABD7IWK3_ENTFL</name>
<evidence type="ECO:0000313" key="1">
    <source>
        <dbReference type="EMBL" id="ROX30383.1"/>
    </source>
</evidence>
<protein>
    <recommendedName>
        <fullName evidence="3">Transposase</fullName>
    </recommendedName>
</protein>
<dbReference type="Proteomes" id="UP000281488">
    <property type="component" value="Unassembled WGS sequence"/>
</dbReference>
<evidence type="ECO:0008006" key="3">
    <source>
        <dbReference type="Google" id="ProtNLM"/>
    </source>
</evidence>
<dbReference type="AlphaFoldDB" id="A0ABD7IWK3"/>
<dbReference type="EMBL" id="RKMZ01000009">
    <property type="protein sequence ID" value="ROX30383.1"/>
    <property type="molecule type" value="Genomic_DNA"/>
</dbReference>
<sequence>MEELGIKNKTQIDTWWHRYRNGENHRLIQPVGKQYDYGKDSENLSNEQQLKNENNYLKMHIEVLKKFKEFERTWSQKYL</sequence>
<accession>A0ABD7IWK3</accession>
<gene>
    <name evidence="1" type="ORF">EGW16_13735</name>
</gene>
<organism evidence="1 2">
    <name type="scientific">Enterococcus faecalis</name>
    <name type="common">Streptococcus faecalis</name>
    <dbReference type="NCBI Taxonomy" id="1351"/>
    <lineage>
        <taxon>Bacteria</taxon>
        <taxon>Bacillati</taxon>
        <taxon>Bacillota</taxon>
        <taxon>Bacilli</taxon>
        <taxon>Lactobacillales</taxon>
        <taxon>Enterococcaceae</taxon>
        <taxon>Enterococcus</taxon>
    </lineage>
</organism>
<comment type="caution">
    <text evidence="1">The sequence shown here is derived from an EMBL/GenBank/DDBJ whole genome shotgun (WGS) entry which is preliminary data.</text>
</comment>